<dbReference type="Gene3D" id="1.25.40.10">
    <property type="entry name" value="Tetratricopeptide repeat domain"/>
    <property type="match status" value="1"/>
</dbReference>
<evidence type="ECO:0000259" key="4">
    <source>
        <dbReference type="Pfam" id="PF05118"/>
    </source>
</evidence>
<dbReference type="SUPFAM" id="SSF48452">
    <property type="entry name" value="TPR-like"/>
    <property type="match status" value="1"/>
</dbReference>
<evidence type="ECO:0000256" key="2">
    <source>
        <dbReference type="ARBA" id="ARBA00022964"/>
    </source>
</evidence>
<keyword evidence="2" id="KW-0223">Dioxygenase</keyword>
<evidence type="ECO:0000313" key="5">
    <source>
        <dbReference type="EMBL" id="WDI33202.1"/>
    </source>
</evidence>
<proteinExistence type="inferred from homology"/>
<dbReference type="Gene3D" id="2.60.120.330">
    <property type="entry name" value="B-lactam Antibiotic, Isopenicillin N Synthase, Chain"/>
    <property type="match status" value="1"/>
</dbReference>
<protein>
    <submittedName>
        <fullName evidence="5">Aspartyl/asparaginyl beta-hydroxylase domain-containing protein</fullName>
    </submittedName>
</protein>
<dbReference type="InterPro" id="IPR011990">
    <property type="entry name" value="TPR-like_helical_dom_sf"/>
</dbReference>
<organism evidence="5 6">
    <name type="scientific">Hyphococcus flavus</name>
    <dbReference type="NCBI Taxonomy" id="1866326"/>
    <lineage>
        <taxon>Bacteria</taxon>
        <taxon>Pseudomonadati</taxon>
        <taxon>Pseudomonadota</taxon>
        <taxon>Alphaproteobacteria</taxon>
        <taxon>Parvularculales</taxon>
        <taxon>Parvularculaceae</taxon>
        <taxon>Hyphococcus</taxon>
    </lineage>
</organism>
<dbReference type="Pfam" id="PF05118">
    <property type="entry name" value="Asp_Arg_Hydrox"/>
    <property type="match status" value="1"/>
</dbReference>
<comment type="similarity">
    <text evidence="1">Belongs to the aspartyl/asparaginyl beta-hydroxylase family.</text>
</comment>
<dbReference type="GO" id="GO:0051213">
    <property type="term" value="F:dioxygenase activity"/>
    <property type="evidence" value="ECO:0007669"/>
    <property type="project" value="UniProtKB-KW"/>
</dbReference>
<dbReference type="EMBL" id="CP118166">
    <property type="protein sequence ID" value="WDI33202.1"/>
    <property type="molecule type" value="Genomic_DNA"/>
</dbReference>
<keyword evidence="3" id="KW-0560">Oxidoreductase</keyword>
<dbReference type="PANTHER" id="PTHR46332">
    <property type="entry name" value="ASPARTATE BETA-HYDROXYLASE DOMAIN-CONTAINING PROTEIN 2"/>
    <property type="match status" value="1"/>
</dbReference>
<dbReference type="InterPro" id="IPR051821">
    <property type="entry name" value="Asp/Asn_beta-hydroxylase"/>
</dbReference>
<dbReference type="SUPFAM" id="SSF51197">
    <property type="entry name" value="Clavaminate synthase-like"/>
    <property type="match status" value="1"/>
</dbReference>
<sequence>MLVNQLISDANQALQSGNAMRALSLFTEAAGQAPSDRNVLVGLALSARALQRHDEMLKAAERLVEIEPANWQALILMADALQATGKKRRAAAAYLKAVNSVTDTNQFPPQALADLNRARQACAEAAVEYEDFLRTRIKELGVFDGRGHSRGEQAIEILLGRKQIFLQQPEKLYFPELPQIQFYDATKYEWTQKVIEQTDSIKDELLGVLAKETNFEPYVPKNAENPHVQNNRLEGNTEWGAFHLIKEGIVQEHNATLCPITMTALKEAPAPQVPGQSPVALFSRLKPGAHIPPHHGLLNTRLICHLPLIAPEGCILRVGNQERSWRPGEMLMFDDSIEHEASNPTNNERVVLLFDIWRPELTKDDRAFITTVFQAIDEFGVF</sequence>
<evidence type="ECO:0000256" key="3">
    <source>
        <dbReference type="ARBA" id="ARBA00023002"/>
    </source>
</evidence>
<feature type="domain" description="Aspartyl/asparaginy/proline hydroxylase" evidence="4">
    <location>
        <begin position="198"/>
        <end position="359"/>
    </location>
</feature>
<reference evidence="5" key="1">
    <citation type="submission" date="2023-02" db="EMBL/GenBank/DDBJ databases">
        <title>Genome sequence of Hyphococcus flavus.</title>
        <authorList>
            <person name="Rong J.-C."/>
            <person name="Zhao Q."/>
            <person name="Yi M."/>
            <person name="Wu J.-Y."/>
        </authorList>
    </citation>
    <scope>NUCLEOTIDE SEQUENCE</scope>
    <source>
        <strain evidence="5">MCCC 1K03223</strain>
    </source>
</reference>
<gene>
    <name evidence="5" type="ORF">PUV54_08330</name>
</gene>
<dbReference type="Proteomes" id="UP001214043">
    <property type="component" value="Chromosome"/>
</dbReference>
<accession>A0AAE9ZIA6</accession>
<dbReference type="PANTHER" id="PTHR46332:SF5">
    <property type="entry name" value="ASPARTATE BETA-HYDROXYLASE DOMAIN CONTAINING 2"/>
    <property type="match status" value="1"/>
</dbReference>
<dbReference type="RefSeq" id="WP_274495172.1">
    <property type="nucleotide sequence ID" value="NZ_CP118166.1"/>
</dbReference>
<evidence type="ECO:0000256" key="1">
    <source>
        <dbReference type="ARBA" id="ARBA00007730"/>
    </source>
</evidence>
<dbReference type="AlphaFoldDB" id="A0AAE9ZIA6"/>
<dbReference type="InterPro" id="IPR007803">
    <property type="entry name" value="Asp/Arg/Pro-Hydrxlase"/>
</dbReference>
<name>A0AAE9ZIA6_9PROT</name>
<dbReference type="KEGG" id="hfl:PUV54_08330"/>
<evidence type="ECO:0000313" key="6">
    <source>
        <dbReference type="Proteomes" id="UP001214043"/>
    </source>
</evidence>
<keyword evidence="6" id="KW-1185">Reference proteome</keyword>
<dbReference type="InterPro" id="IPR027443">
    <property type="entry name" value="IPNS-like_sf"/>
</dbReference>
<dbReference type="GO" id="GO:0016020">
    <property type="term" value="C:membrane"/>
    <property type="evidence" value="ECO:0007669"/>
    <property type="project" value="TreeGrafter"/>
</dbReference>